<evidence type="ECO:0000256" key="8">
    <source>
        <dbReference type="RuleBase" id="RU365045"/>
    </source>
</evidence>
<dbReference type="InterPro" id="IPR000182">
    <property type="entry name" value="GNAT_dom"/>
</dbReference>
<organism evidence="10 11">
    <name type="scientific">Chelativorans salis</name>
    <dbReference type="NCBI Taxonomy" id="2978478"/>
    <lineage>
        <taxon>Bacteria</taxon>
        <taxon>Pseudomonadati</taxon>
        <taxon>Pseudomonadota</taxon>
        <taxon>Alphaproteobacteria</taxon>
        <taxon>Hyphomicrobiales</taxon>
        <taxon>Phyllobacteriaceae</taxon>
        <taxon>Chelativorans</taxon>
    </lineage>
</organism>
<dbReference type="Gene3D" id="3.40.630.30">
    <property type="match status" value="1"/>
</dbReference>
<keyword evidence="11" id="KW-1185">Reference proteome</keyword>
<dbReference type="Pfam" id="PF00583">
    <property type="entry name" value="Acetyltransf_1"/>
    <property type="match status" value="1"/>
</dbReference>
<evidence type="ECO:0000256" key="3">
    <source>
        <dbReference type="ARBA" id="ARBA00012355"/>
    </source>
</evidence>
<dbReference type="InterPro" id="IPR012772">
    <property type="entry name" value="Ectoine_EctA"/>
</dbReference>
<dbReference type="EMBL" id="JAOCZP010000007">
    <property type="protein sequence ID" value="MCT7377342.1"/>
    <property type="molecule type" value="Genomic_DNA"/>
</dbReference>
<dbReference type="CDD" id="cd04301">
    <property type="entry name" value="NAT_SF"/>
    <property type="match status" value="1"/>
</dbReference>
<dbReference type="RefSeq" id="WP_260905810.1">
    <property type="nucleotide sequence ID" value="NZ_JAOCZP010000007.1"/>
</dbReference>
<comment type="caution">
    <text evidence="10">The sequence shown here is derived from an EMBL/GenBank/DDBJ whole genome shotgun (WGS) entry which is preliminary data.</text>
</comment>
<proteinExistence type="inferred from homology"/>
<sequence>MHTENIELVRKRSSQVAFRTPHTEDGTAVWRLIRSCDPLDENSLYCNLLQCDHFSDTCIVAERKADGAIVGWVSGYLLPDDPSVLFIWQVAVDESAQGQGIAKRMLTALLGRTACAEVRGLKTTITSDNAASWALFNSFARSQGTKLKSEPYFRRDAHFDGEHATEHMVTIALPEEARNAA</sequence>
<evidence type="ECO:0000259" key="9">
    <source>
        <dbReference type="PROSITE" id="PS51186"/>
    </source>
</evidence>
<evidence type="ECO:0000256" key="2">
    <source>
        <dbReference type="ARBA" id="ARBA00010712"/>
    </source>
</evidence>
<dbReference type="InterPro" id="IPR016181">
    <property type="entry name" value="Acyl_CoA_acyltransferase"/>
</dbReference>
<dbReference type="NCBIfam" id="TIGR02406">
    <property type="entry name" value="ectoine_EctA"/>
    <property type="match status" value="1"/>
</dbReference>
<comment type="pathway">
    <text evidence="1 8">Amine and polyamine biosynthesis; ectoine biosynthesis; L-ectoine from L-aspartate 4-semialdehyde: step 2/3.</text>
</comment>
<evidence type="ECO:0000256" key="1">
    <source>
        <dbReference type="ARBA" id="ARBA00004978"/>
    </source>
</evidence>
<keyword evidence="6 8" id="KW-0012">Acyltransferase</keyword>
<keyword evidence="5 8" id="KW-0808">Transferase</keyword>
<name>A0ABT2LS44_9HYPH</name>
<accession>A0ABT2LS44</accession>
<evidence type="ECO:0000313" key="10">
    <source>
        <dbReference type="EMBL" id="MCT7377342.1"/>
    </source>
</evidence>
<dbReference type="PROSITE" id="PS51186">
    <property type="entry name" value="GNAT"/>
    <property type="match status" value="1"/>
</dbReference>
<evidence type="ECO:0000256" key="6">
    <source>
        <dbReference type="ARBA" id="ARBA00023315"/>
    </source>
</evidence>
<evidence type="ECO:0000313" key="11">
    <source>
        <dbReference type="Proteomes" id="UP001320831"/>
    </source>
</evidence>
<dbReference type="Proteomes" id="UP001320831">
    <property type="component" value="Unassembled WGS sequence"/>
</dbReference>
<comment type="function">
    <text evidence="8">Catalyzes the acetylation of L-2,4-diaminobutyrate (DABA) to gamma-N-acetyl-alpha,gamma-diaminobutyric acid (ADABA) with acetyl coenzyme A.</text>
</comment>
<gene>
    <name evidence="8 10" type="primary">ectA</name>
    <name evidence="10" type="ORF">N5A92_20195</name>
</gene>
<comment type="similarity">
    <text evidence="2 8">Belongs to the acetyltransferase family. EctA subfamily.</text>
</comment>
<evidence type="ECO:0000256" key="4">
    <source>
        <dbReference type="ARBA" id="ARBA00017935"/>
    </source>
</evidence>
<dbReference type="GO" id="GO:0033816">
    <property type="term" value="F:diaminobutyrate acetyltransferase activity"/>
    <property type="evidence" value="ECO:0007669"/>
    <property type="project" value="UniProtKB-EC"/>
</dbReference>
<evidence type="ECO:0000256" key="7">
    <source>
        <dbReference type="ARBA" id="ARBA00048924"/>
    </source>
</evidence>
<evidence type="ECO:0000256" key="5">
    <source>
        <dbReference type="ARBA" id="ARBA00022679"/>
    </source>
</evidence>
<protein>
    <recommendedName>
        <fullName evidence="4 8">L-2,4-diaminobutyric acid acetyltransferase</fullName>
        <shortName evidence="8">DABA acetyltransferase</shortName>
        <ecNumber evidence="3 8">2.3.1.178</ecNumber>
    </recommendedName>
</protein>
<dbReference type="EC" id="2.3.1.178" evidence="3 8"/>
<reference evidence="10 11" key="1">
    <citation type="submission" date="2022-09" db="EMBL/GenBank/DDBJ databases">
        <title>Chelativorans salina sp. nov., a novel slightly halophilic bacterium isolated from a saline lake sediment enrichment.</title>
        <authorList>
            <person name="Gao L."/>
            <person name="Fang B.-Z."/>
            <person name="Li W.-J."/>
        </authorList>
    </citation>
    <scope>NUCLEOTIDE SEQUENCE [LARGE SCALE GENOMIC DNA]</scope>
    <source>
        <strain evidence="10 11">EGI FJ00035</strain>
    </source>
</reference>
<dbReference type="SUPFAM" id="SSF55729">
    <property type="entry name" value="Acyl-CoA N-acyltransferases (Nat)"/>
    <property type="match status" value="1"/>
</dbReference>
<feature type="domain" description="N-acetyltransferase" evidence="9">
    <location>
        <begin position="16"/>
        <end position="176"/>
    </location>
</feature>
<comment type="catalytic activity">
    <reaction evidence="7 8">
        <text>L-2,4-diaminobutanoate + acetyl-CoA = (2S)-4-acetamido-2-aminobutanoate + CoA + H(+)</text>
        <dbReference type="Rhea" id="RHEA:16901"/>
        <dbReference type="ChEBI" id="CHEBI:15378"/>
        <dbReference type="ChEBI" id="CHEBI:57287"/>
        <dbReference type="ChEBI" id="CHEBI:57288"/>
        <dbReference type="ChEBI" id="CHEBI:58761"/>
        <dbReference type="ChEBI" id="CHEBI:58929"/>
        <dbReference type="EC" id="2.3.1.178"/>
    </reaction>
</comment>